<dbReference type="AlphaFoldDB" id="A0A923MRU3"/>
<keyword evidence="3" id="KW-1185">Reference proteome</keyword>
<gene>
    <name evidence="2" type="ORF">H8N03_10800</name>
</gene>
<reference evidence="2" key="1">
    <citation type="submission" date="2020-08" db="EMBL/GenBank/DDBJ databases">
        <title>Ramlibacter sp. USB13 16S ribosomal RNA gene genome sequencing and assembly.</title>
        <authorList>
            <person name="Kang M."/>
        </authorList>
    </citation>
    <scope>NUCLEOTIDE SEQUENCE</scope>
    <source>
        <strain evidence="2">USB13</strain>
    </source>
</reference>
<accession>A0A923MRU3</accession>
<feature type="compositionally biased region" description="Low complexity" evidence="1">
    <location>
        <begin position="733"/>
        <end position="761"/>
    </location>
</feature>
<evidence type="ECO:0000313" key="3">
    <source>
        <dbReference type="Proteomes" id="UP000608513"/>
    </source>
</evidence>
<evidence type="ECO:0000313" key="2">
    <source>
        <dbReference type="EMBL" id="MBC5783434.1"/>
    </source>
</evidence>
<dbReference type="Proteomes" id="UP000608513">
    <property type="component" value="Unassembled WGS sequence"/>
</dbReference>
<dbReference type="RefSeq" id="WP_187076168.1">
    <property type="nucleotide sequence ID" value="NZ_JACORT010000003.1"/>
</dbReference>
<organism evidence="2 3">
    <name type="scientific">Ramlibacter cellulosilyticus</name>
    <dbReference type="NCBI Taxonomy" id="2764187"/>
    <lineage>
        <taxon>Bacteria</taxon>
        <taxon>Pseudomonadati</taxon>
        <taxon>Pseudomonadota</taxon>
        <taxon>Betaproteobacteria</taxon>
        <taxon>Burkholderiales</taxon>
        <taxon>Comamonadaceae</taxon>
        <taxon>Ramlibacter</taxon>
    </lineage>
</organism>
<dbReference type="EMBL" id="JACORT010000003">
    <property type="protein sequence ID" value="MBC5783434.1"/>
    <property type="molecule type" value="Genomic_DNA"/>
</dbReference>
<protein>
    <submittedName>
        <fullName evidence="2">Baseplate J/gp47 family protein</fullName>
    </submittedName>
</protein>
<feature type="region of interest" description="Disordered" evidence="1">
    <location>
        <begin position="729"/>
        <end position="761"/>
    </location>
</feature>
<evidence type="ECO:0000256" key="1">
    <source>
        <dbReference type="SAM" id="MobiDB-lite"/>
    </source>
</evidence>
<proteinExistence type="predicted"/>
<comment type="caution">
    <text evidence="2">The sequence shown here is derived from an EMBL/GenBank/DDBJ whole genome shotgun (WGS) entry which is preliminary data.</text>
</comment>
<sequence length="761" mass="81774">MPLNTPVIDDRRYQDLVRDALARVPVHTPEWTQLGESDPGVTLVELFAFLTESLLYRANRVPEVSRGKFLRLLGLPLAPAAPARGLVTLRSERPDPRTETVLPGTELRAGQVAFRMRDGIDVLPVEARAYVKFAVTPDDAETEYYRLLYTAAQAQSPDADLTMYETRALDARSIVDLARDTVDGALWIALLRPKGSDPDAVRAQLAGRTLSLGLVPSVDDVPKTLGTTGAGGHDAASALVRYELPAVDATSPGGDGLRQPAYRVRDARSSEDVLAGPAVVEIPMPAAAAQIDTWRDLDPLEAGVGDFPPAIEDSALADRVLTWLRVVPSASARARFLWAGVNAARVEQRVAVRNELLGEGDGRTDQVFRLARAGVVEGSVRLDVLQGGTTQAWQAIDDLMAAGPEVRAADSRRAPGQAWRDPRPAEVFLVDEEAGVLRFGDGLRGRRPAAGARLVAHYDTCDGALGNVPEHAITGGPALPPGMKADNPVPTWGGADKEDVADGERRVAHFIRHQDRLVTADDFVEIARRAPGVDLARVEVLPAYHPDLGASEPGDAPGAVTLMVVPRNDPRDPLAPAPDRALLDALCRHLDPRRLVTTELVLRGPDYQDVWISLGITVAGGFTVPDVRDRVKRRLLEYLAPARDAERAREEGNSALALPGMEDGWPLRKSVHRLELLAEASREPGVLRVDELLLSRGSEGDMPEVPMAGLQLPRVAGLAVEAGSAQPLDALRGRTSGDTTGTGANGQPRRVVPVPVVPQEC</sequence>
<name>A0A923MRU3_9BURK</name>